<dbReference type="RefSeq" id="WP_377767101.1">
    <property type="nucleotide sequence ID" value="NZ_JBHULB010000015.1"/>
</dbReference>
<evidence type="ECO:0000313" key="3">
    <source>
        <dbReference type="Proteomes" id="UP001597526"/>
    </source>
</evidence>
<feature type="transmembrane region" description="Helical" evidence="1">
    <location>
        <begin position="115"/>
        <end position="142"/>
    </location>
</feature>
<keyword evidence="1" id="KW-1133">Transmembrane helix</keyword>
<proteinExistence type="predicted"/>
<keyword evidence="1" id="KW-0472">Membrane</keyword>
<evidence type="ECO:0000313" key="2">
    <source>
        <dbReference type="EMBL" id="MFD2587564.1"/>
    </source>
</evidence>
<sequence>MENFEFGDVKKLRKSLLIASIVGIFLVKLIKYSTGSFEFLGFNIPIREAEFLAHFVGYIIIFFLVALLIRFGNEEFTKSYREKWKNATGDINVYVDTPDSAAKKKVENETKNTRIFFRIMVLALDIIFPIILALLSISYIFWCSKNVT</sequence>
<gene>
    <name evidence="2" type="ORF">ACFSQJ_11525</name>
</gene>
<reference evidence="3" key="1">
    <citation type="journal article" date="2019" name="Int. J. Syst. Evol. Microbiol.">
        <title>The Global Catalogue of Microorganisms (GCM) 10K type strain sequencing project: providing services to taxonomists for standard genome sequencing and annotation.</title>
        <authorList>
            <consortium name="The Broad Institute Genomics Platform"/>
            <consortium name="The Broad Institute Genome Sequencing Center for Infectious Disease"/>
            <person name="Wu L."/>
            <person name="Ma J."/>
        </authorList>
    </citation>
    <scope>NUCLEOTIDE SEQUENCE [LARGE SCALE GENOMIC DNA]</scope>
    <source>
        <strain evidence="3">KCTC 52368</strain>
    </source>
</reference>
<comment type="caution">
    <text evidence="2">The sequence shown here is derived from an EMBL/GenBank/DDBJ whole genome shotgun (WGS) entry which is preliminary data.</text>
</comment>
<evidence type="ECO:0008006" key="4">
    <source>
        <dbReference type="Google" id="ProtNLM"/>
    </source>
</evidence>
<keyword evidence="1" id="KW-0812">Transmembrane</keyword>
<feature type="transmembrane region" description="Helical" evidence="1">
    <location>
        <begin position="51"/>
        <end position="71"/>
    </location>
</feature>
<accession>A0ABW5MWR3</accession>
<protein>
    <recommendedName>
        <fullName evidence="4">DUF3899 domain-containing protein</fullName>
    </recommendedName>
</protein>
<feature type="transmembrane region" description="Helical" evidence="1">
    <location>
        <begin position="12"/>
        <end position="31"/>
    </location>
</feature>
<evidence type="ECO:0000256" key="1">
    <source>
        <dbReference type="SAM" id="Phobius"/>
    </source>
</evidence>
<keyword evidence="3" id="KW-1185">Reference proteome</keyword>
<organism evidence="2 3">
    <name type="scientific">Croceitalea marina</name>
    <dbReference type="NCBI Taxonomy" id="1775166"/>
    <lineage>
        <taxon>Bacteria</taxon>
        <taxon>Pseudomonadati</taxon>
        <taxon>Bacteroidota</taxon>
        <taxon>Flavobacteriia</taxon>
        <taxon>Flavobacteriales</taxon>
        <taxon>Flavobacteriaceae</taxon>
        <taxon>Croceitalea</taxon>
    </lineage>
</organism>
<dbReference type="Proteomes" id="UP001597526">
    <property type="component" value="Unassembled WGS sequence"/>
</dbReference>
<dbReference type="EMBL" id="JBHULB010000015">
    <property type="protein sequence ID" value="MFD2587564.1"/>
    <property type="molecule type" value="Genomic_DNA"/>
</dbReference>
<name>A0ABW5MWR3_9FLAO</name>